<evidence type="ECO:0000313" key="17">
    <source>
        <dbReference type="EnsemblMetazoa" id="XP_038059945.1"/>
    </source>
</evidence>
<comment type="subcellular location">
    <subcellularLocation>
        <location evidence="2">Secreted</location>
    </subcellularLocation>
</comment>
<keyword evidence="12" id="KW-1015">Disulfide bond</keyword>
<evidence type="ECO:0000256" key="4">
    <source>
        <dbReference type="ARBA" id="ARBA00022525"/>
    </source>
</evidence>
<feature type="signal peptide" evidence="15">
    <location>
        <begin position="1"/>
        <end position="18"/>
    </location>
</feature>
<sequence>MAVLRVILLAALLGLCLGKKRYDGYKVLRITPGDDFQLRSIADLKRGLETRVDFWAEPTHVGKSVDLMVAPDDADSVQEFLAQHGLESTVTINDVQKVIEETSPERPEENLAALSNFRYDLYHSLGEILTWMSDVAGEYPNIAKTENIGSSYEGRDLTLLKLGKSGSNKPIFWLMSGTHAREWLSPATLLKMVDLLLTGYGSDSEITNLLDKVDFYWMPIANPDGYEYSRSSDRLWRKTRGKTSSSWCTGADPNRNWDDHWDDPASSTYACGQTYRGLAPFSEACVDVVSKYLLGLTGVEVFIDMHAYSQFWMTPYGWTTSLPSNYQAQKNLADSAMAALKAVNGLSFQTGSIANVIYVAPGSSADWAYSKANIPYCFAPELRDTGNYGFLMPEQYIYSSAMEVFAAIKVIGNHIIP</sequence>
<dbReference type="FunFam" id="3.30.70.340:FF:000002">
    <property type="entry name" value="Carboxypeptidase A"/>
    <property type="match status" value="1"/>
</dbReference>
<evidence type="ECO:0000313" key="18">
    <source>
        <dbReference type="Proteomes" id="UP000887568"/>
    </source>
</evidence>
<keyword evidence="11" id="KW-0482">Metalloprotease</keyword>
<dbReference type="FunFam" id="3.40.630.10:FF:000040">
    <property type="entry name" value="zinc carboxypeptidase"/>
    <property type="match status" value="1"/>
</dbReference>
<keyword evidence="18" id="KW-1185">Reference proteome</keyword>
<dbReference type="PROSITE" id="PS00132">
    <property type="entry name" value="CARBOXYPEPT_ZN_1"/>
    <property type="match status" value="1"/>
</dbReference>
<evidence type="ECO:0000256" key="14">
    <source>
        <dbReference type="PROSITE-ProRule" id="PRU01379"/>
    </source>
</evidence>
<dbReference type="Gene3D" id="3.40.630.10">
    <property type="entry name" value="Zn peptidases"/>
    <property type="match status" value="1"/>
</dbReference>
<feature type="active site" description="Proton donor/acceptor" evidence="14">
    <location>
        <position position="381"/>
    </location>
</feature>
<dbReference type="EnsemblMetazoa" id="XM_038204017.1">
    <property type="protein sequence ID" value="XP_038059945.1"/>
    <property type="gene ID" value="LOC119730948"/>
</dbReference>
<dbReference type="GO" id="GO:0006508">
    <property type="term" value="P:proteolysis"/>
    <property type="evidence" value="ECO:0007669"/>
    <property type="project" value="UniProtKB-KW"/>
</dbReference>
<dbReference type="Gene3D" id="3.30.70.340">
    <property type="entry name" value="Metallocarboxypeptidase-like"/>
    <property type="match status" value="1"/>
</dbReference>
<dbReference type="InterPro" id="IPR000834">
    <property type="entry name" value="Peptidase_M14"/>
</dbReference>
<evidence type="ECO:0000256" key="6">
    <source>
        <dbReference type="ARBA" id="ARBA00022670"/>
    </source>
</evidence>
<dbReference type="SUPFAM" id="SSF54897">
    <property type="entry name" value="Protease propeptides/inhibitors"/>
    <property type="match status" value="1"/>
</dbReference>
<dbReference type="OMA" id="WSYDSGI"/>
<evidence type="ECO:0000256" key="11">
    <source>
        <dbReference type="ARBA" id="ARBA00023049"/>
    </source>
</evidence>
<feature type="chain" id="PRO_5036838880" description="Peptidase M14 domain-containing protein" evidence="15">
    <location>
        <begin position="19"/>
        <end position="417"/>
    </location>
</feature>
<dbReference type="GO" id="GO:0008270">
    <property type="term" value="F:zinc ion binding"/>
    <property type="evidence" value="ECO:0007669"/>
    <property type="project" value="InterPro"/>
</dbReference>
<dbReference type="GO" id="GO:0005615">
    <property type="term" value="C:extracellular space"/>
    <property type="evidence" value="ECO:0007669"/>
    <property type="project" value="TreeGrafter"/>
</dbReference>
<dbReference type="SMART" id="SM00631">
    <property type="entry name" value="Zn_pept"/>
    <property type="match status" value="1"/>
</dbReference>
<dbReference type="PANTHER" id="PTHR11705:SF91">
    <property type="entry name" value="FI01817P-RELATED"/>
    <property type="match status" value="1"/>
</dbReference>
<dbReference type="AlphaFoldDB" id="A0A914A809"/>
<keyword evidence="8 15" id="KW-0732">Signal</keyword>
<accession>A0A914A809</accession>
<protein>
    <recommendedName>
        <fullName evidence="16">Peptidase M14 domain-containing protein</fullName>
    </recommendedName>
</protein>
<evidence type="ECO:0000256" key="5">
    <source>
        <dbReference type="ARBA" id="ARBA00022645"/>
    </source>
</evidence>
<evidence type="ECO:0000256" key="15">
    <source>
        <dbReference type="SAM" id="SignalP"/>
    </source>
</evidence>
<evidence type="ECO:0000256" key="9">
    <source>
        <dbReference type="ARBA" id="ARBA00022801"/>
    </source>
</evidence>
<dbReference type="Pfam" id="PF02244">
    <property type="entry name" value="Propep_M14"/>
    <property type="match status" value="1"/>
</dbReference>
<evidence type="ECO:0000256" key="3">
    <source>
        <dbReference type="ARBA" id="ARBA00005988"/>
    </source>
</evidence>
<dbReference type="SUPFAM" id="SSF53187">
    <property type="entry name" value="Zn-dependent exopeptidases"/>
    <property type="match status" value="1"/>
</dbReference>
<evidence type="ECO:0000256" key="7">
    <source>
        <dbReference type="ARBA" id="ARBA00022723"/>
    </source>
</evidence>
<keyword evidence="4" id="KW-0964">Secreted</keyword>
<evidence type="ECO:0000256" key="10">
    <source>
        <dbReference type="ARBA" id="ARBA00022833"/>
    </source>
</evidence>
<reference evidence="17" key="1">
    <citation type="submission" date="2022-11" db="UniProtKB">
        <authorList>
            <consortium name="EnsemblMetazoa"/>
        </authorList>
    </citation>
    <scope>IDENTIFICATION</scope>
</reference>
<dbReference type="CDD" id="cd03860">
    <property type="entry name" value="M14_CP_A-B_like"/>
    <property type="match status" value="1"/>
</dbReference>
<comment type="cofactor">
    <cofactor evidence="1">
        <name>Zn(2+)</name>
        <dbReference type="ChEBI" id="CHEBI:29105"/>
    </cofactor>
</comment>
<organism evidence="17 18">
    <name type="scientific">Patiria miniata</name>
    <name type="common">Bat star</name>
    <name type="synonym">Asterina miniata</name>
    <dbReference type="NCBI Taxonomy" id="46514"/>
    <lineage>
        <taxon>Eukaryota</taxon>
        <taxon>Metazoa</taxon>
        <taxon>Echinodermata</taxon>
        <taxon>Eleutherozoa</taxon>
        <taxon>Asterozoa</taxon>
        <taxon>Asteroidea</taxon>
        <taxon>Valvatacea</taxon>
        <taxon>Valvatida</taxon>
        <taxon>Asterinidae</taxon>
        <taxon>Patiria</taxon>
    </lineage>
</organism>
<keyword evidence="6" id="KW-0645">Protease</keyword>
<comment type="function">
    <text evidence="13">Involved in the digestion of the blood meal.</text>
</comment>
<keyword evidence="5" id="KW-0121">Carboxypeptidase</keyword>
<keyword evidence="9" id="KW-0378">Hydrolase</keyword>
<keyword evidence="10" id="KW-0862">Zinc</keyword>
<dbReference type="PROSITE" id="PS52035">
    <property type="entry name" value="PEPTIDASE_M14"/>
    <property type="match status" value="1"/>
</dbReference>
<dbReference type="Proteomes" id="UP000887568">
    <property type="component" value="Unplaced"/>
</dbReference>
<dbReference type="PRINTS" id="PR00765">
    <property type="entry name" value="CRBOXYPTASEA"/>
</dbReference>
<dbReference type="PANTHER" id="PTHR11705">
    <property type="entry name" value="PROTEASE FAMILY M14 CARBOXYPEPTIDASE A,B"/>
    <property type="match status" value="1"/>
</dbReference>
<proteinExistence type="inferred from homology"/>
<keyword evidence="7" id="KW-0479">Metal-binding</keyword>
<evidence type="ECO:0000256" key="8">
    <source>
        <dbReference type="ARBA" id="ARBA00022729"/>
    </source>
</evidence>
<dbReference type="GO" id="GO:0004181">
    <property type="term" value="F:metallocarboxypeptidase activity"/>
    <property type="evidence" value="ECO:0007669"/>
    <property type="project" value="InterPro"/>
</dbReference>
<dbReference type="InterPro" id="IPR036990">
    <property type="entry name" value="M14A-like_propep"/>
</dbReference>
<evidence type="ECO:0000256" key="13">
    <source>
        <dbReference type="ARBA" id="ARBA00057299"/>
    </source>
</evidence>
<evidence type="ECO:0000256" key="2">
    <source>
        <dbReference type="ARBA" id="ARBA00004613"/>
    </source>
</evidence>
<feature type="domain" description="Peptidase M14" evidence="16">
    <location>
        <begin position="121"/>
        <end position="415"/>
    </location>
</feature>
<comment type="similarity">
    <text evidence="3 14">Belongs to the peptidase M14 family.</text>
</comment>
<dbReference type="GeneID" id="119730948"/>
<evidence type="ECO:0000259" key="16">
    <source>
        <dbReference type="PROSITE" id="PS52035"/>
    </source>
</evidence>
<evidence type="ECO:0000256" key="1">
    <source>
        <dbReference type="ARBA" id="ARBA00001947"/>
    </source>
</evidence>
<dbReference type="RefSeq" id="XP_038059945.1">
    <property type="nucleotide sequence ID" value="XM_038204017.1"/>
</dbReference>
<dbReference type="InterPro" id="IPR057246">
    <property type="entry name" value="CARBOXYPEPT_ZN_1"/>
</dbReference>
<dbReference type="Pfam" id="PF00246">
    <property type="entry name" value="Peptidase_M14"/>
    <property type="match status" value="1"/>
</dbReference>
<evidence type="ECO:0000256" key="12">
    <source>
        <dbReference type="ARBA" id="ARBA00023157"/>
    </source>
</evidence>
<dbReference type="OrthoDB" id="3626597at2759"/>
<name>A0A914A809_PATMI</name>
<dbReference type="InterPro" id="IPR003146">
    <property type="entry name" value="M14A_act_pep"/>
</dbReference>